<reference evidence="2 3" key="1">
    <citation type="submission" date="2023-12" db="EMBL/GenBank/DDBJ databases">
        <title>A high-quality genome assembly for Dillenia turbinata (Dilleniales).</title>
        <authorList>
            <person name="Chanderbali A."/>
        </authorList>
    </citation>
    <scope>NUCLEOTIDE SEQUENCE [LARGE SCALE GENOMIC DNA]</scope>
    <source>
        <strain evidence="2">LSX21</strain>
        <tissue evidence="2">Leaf</tissue>
    </source>
</reference>
<evidence type="ECO:0000256" key="1">
    <source>
        <dbReference type="SAM" id="Coils"/>
    </source>
</evidence>
<feature type="coiled-coil region" evidence="1">
    <location>
        <begin position="219"/>
        <end position="268"/>
    </location>
</feature>
<dbReference type="InterPro" id="IPR004320">
    <property type="entry name" value="BPS1_pln"/>
</dbReference>
<evidence type="ECO:0000313" key="2">
    <source>
        <dbReference type="EMBL" id="KAK6939055.1"/>
    </source>
</evidence>
<gene>
    <name evidence="2" type="ORF">RJ641_032563</name>
</gene>
<dbReference type="PANTHER" id="PTHR33070:SF129">
    <property type="entry name" value="DUF241 DOMAIN PROTEIN"/>
    <property type="match status" value="1"/>
</dbReference>
<dbReference type="EMBL" id="JBAMMX010000006">
    <property type="protein sequence ID" value="KAK6939055.1"/>
    <property type="molecule type" value="Genomic_DNA"/>
</dbReference>
<dbReference type="PANTHER" id="PTHR33070">
    <property type="entry name" value="OS06G0725500 PROTEIN"/>
    <property type="match status" value="1"/>
</dbReference>
<evidence type="ECO:0000313" key="3">
    <source>
        <dbReference type="Proteomes" id="UP001370490"/>
    </source>
</evidence>
<keyword evidence="1" id="KW-0175">Coiled coil</keyword>
<keyword evidence="3" id="KW-1185">Reference proteome</keyword>
<protein>
    <submittedName>
        <fullName evidence="2">Protein BPS1, chloroplastic</fullName>
    </submittedName>
</protein>
<dbReference type="GO" id="GO:0048367">
    <property type="term" value="P:shoot system development"/>
    <property type="evidence" value="ECO:0007669"/>
    <property type="project" value="InterPro"/>
</dbReference>
<accession>A0AAN8VRU0</accession>
<proteinExistence type="predicted"/>
<dbReference type="AlphaFoldDB" id="A0AAN8VRU0"/>
<comment type="caution">
    <text evidence="2">The sequence shown here is derived from an EMBL/GenBank/DDBJ whole genome shotgun (WGS) entry which is preliminary data.</text>
</comment>
<organism evidence="2 3">
    <name type="scientific">Dillenia turbinata</name>
    <dbReference type="NCBI Taxonomy" id="194707"/>
    <lineage>
        <taxon>Eukaryota</taxon>
        <taxon>Viridiplantae</taxon>
        <taxon>Streptophyta</taxon>
        <taxon>Embryophyta</taxon>
        <taxon>Tracheophyta</taxon>
        <taxon>Spermatophyta</taxon>
        <taxon>Magnoliopsida</taxon>
        <taxon>eudicotyledons</taxon>
        <taxon>Gunneridae</taxon>
        <taxon>Pentapetalae</taxon>
        <taxon>Dilleniales</taxon>
        <taxon>Dilleniaceae</taxon>
        <taxon>Dillenia</taxon>
    </lineage>
</organism>
<dbReference type="GO" id="GO:0048364">
    <property type="term" value="P:root development"/>
    <property type="evidence" value="ECO:0007669"/>
    <property type="project" value="InterPro"/>
</dbReference>
<dbReference type="Proteomes" id="UP001370490">
    <property type="component" value="Unassembled WGS sequence"/>
</dbReference>
<dbReference type="Pfam" id="PF03087">
    <property type="entry name" value="BPS1"/>
    <property type="match status" value="1"/>
</dbReference>
<name>A0AAN8VRU0_9MAGN</name>
<sequence length="290" mass="32657">MASSIAASKIVSHARSISLPSRSHPITSTVEESLDRLRATEATSSSLSSISHKVNLLGELYENLSDMLQLPLTQHFLHTQNAKWAEKVLDGSVQILDVCSATKDVLSVMKESFQELESSFRRRKAGDRGLDSEVERFRSSRKNVTKLVQKYLINLKKNKKNLFVEDHGHPSLVNMLSEAEAASLSLFECLLLAVSGSKTESKSLVSKLLRSKRIACEVEELCTSELEKLDSALEALKRDKSSKTSDFVQNVQKQLETFELRVQDLDEGIENLFRHLMRIRVSLLNILNHY</sequence>